<proteinExistence type="predicted"/>
<gene>
    <name evidence="3" type="ORF">GAZ06_07255</name>
    <name evidence="2" type="ORF">GAZ09_07090</name>
</gene>
<organism evidence="2 5">
    <name type="scientific">Phocaeicola vulgatus</name>
    <name type="common">Bacteroides vulgatus</name>
    <dbReference type="NCBI Taxonomy" id="821"/>
    <lineage>
        <taxon>Bacteria</taxon>
        <taxon>Pseudomonadati</taxon>
        <taxon>Bacteroidota</taxon>
        <taxon>Bacteroidia</taxon>
        <taxon>Bacteroidales</taxon>
        <taxon>Bacteroidaceae</taxon>
        <taxon>Phocaeicola</taxon>
    </lineage>
</organism>
<dbReference type="AlphaFoldDB" id="A0A6G0GQT1"/>
<dbReference type="InterPro" id="IPR003497">
    <property type="entry name" value="BRO_N_domain"/>
</dbReference>
<dbReference type="EMBL" id="WDBZ01000011">
    <property type="protein sequence ID" value="KAB6454417.1"/>
    <property type="molecule type" value="Genomic_DNA"/>
</dbReference>
<dbReference type="Proteomes" id="UP000483142">
    <property type="component" value="Unassembled WGS sequence"/>
</dbReference>
<dbReference type="EMBL" id="WDBY01000010">
    <property type="protein sequence ID" value="KAB6479245.1"/>
    <property type="molecule type" value="Genomic_DNA"/>
</dbReference>
<dbReference type="Pfam" id="PF02498">
    <property type="entry name" value="Bro-N"/>
    <property type="match status" value="1"/>
</dbReference>
<evidence type="ECO:0000259" key="1">
    <source>
        <dbReference type="Pfam" id="PF02498"/>
    </source>
</evidence>
<evidence type="ECO:0000313" key="2">
    <source>
        <dbReference type="EMBL" id="KAB6454417.1"/>
    </source>
</evidence>
<name>A0A6G0GQT1_PHOVU</name>
<sequence>MHTFVIAEHPEFGKIRTVEKDGKIWFCAKDVAASLGYANTRDAIDRHCKQKGVCVRCC</sequence>
<reference evidence="4 5" key="1">
    <citation type="journal article" date="2019" name="Nat. Med.">
        <title>A library of human gut bacterial isolates paired with longitudinal multiomics data enables mechanistic microbiome research.</title>
        <authorList>
            <person name="Poyet M."/>
            <person name="Groussin M."/>
            <person name="Gibbons S.M."/>
            <person name="Avila-Pacheco J."/>
            <person name="Jiang X."/>
            <person name="Kearney S.M."/>
            <person name="Perrotta A.R."/>
            <person name="Berdy B."/>
            <person name="Zhao S."/>
            <person name="Lieberman T.D."/>
            <person name="Swanson P.K."/>
            <person name="Smith M."/>
            <person name="Roesemann S."/>
            <person name="Alexander J.E."/>
            <person name="Rich S.A."/>
            <person name="Livny J."/>
            <person name="Vlamakis H."/>
            <person name="Clish C."/>
            <person name="Bullock K."/>
            <person name="Deik A."/>
            <person name="Scott J."/>
            <person name="Pierce K.A."/>
            <person name="Xavier R.J."/>
            <person name="Alm E.J."/>
        </authorList>
    </citation>
    <scope>NUCLEOTIDE SEQUENCE [LARGE SCALE GENOMIC DNA]</scope>
    <source>
        <strain evidence="3 4">BIOML-A140</strain>
        <strain evidence="2 5">BIOML-A141</strain>
    </source>
</reference>
<evidence type="ECO:0000313" key="3">
    <source>
        <dbReference type="EMBL" id="KAB6479245.1"/>
    </source>
</evidence>
<accession>A0A6G0GQT1</accession>
<dbReference type="Proteomes" id="UP000468344">
    <property type="component" value="Unassembled WGS sequence"/>
</dbReference>
<evidence type="ECO:0000313" key="5">
    <source>
        <dbReference type="Proteomes" id="UP000483142"/>
    </source>
</evidence>
<protein>
    <submittedName>
        <fullName evidence="2">Bro-N domain-containing protein</fullName>
    </submittedName>
</protein>
<comment type="caution">
    <text evidence="2">The sequence shown here is derived from an EMBL/GenBank/DDBJ whole genome shotgun (WGS) entry which is preliminary data.</text>
</comment>
<feature type="domain" description="Bro-N" evidence="1">
    <location>
        <begin position="14"/>
        <end position="52"/>
    </location>
</feature>
<evidence type="ECO:0000313" key="4">
    <source>
        <dbReference type="Proteomes" id="UP000468344"/>
    </source>
</evidence>